<protein>
    <submittedName>
        <fullName evidence="3">Fic family protein</fullName>
    </submittedName>
</protein>
<dbReference type="InterPro" id="IPR003812">
    <property type="entry name" value="Fido"/>
</dbReference>
<organism evidence="3 4">
    <name type="scientific">Streptomyces marispadix</name>
    <dbReference type="NCBI Taxonomy" id="2922868"/>
    <lineage>
        <taxon>Bacteria</taxon>
        <taxon>Bacillati</taxon>
        <taxon>Actinomycetota</taxon>
        <taxon>Actinomycetes</taxon>
        <taxon>Kitasatosporales</taxon>
        <taxon>Streptomycetaceae</taxon>
        <taxon>Streptomyces</taxon>
    </lineage>
</organism>
<dbReference type="PROSITE" id="PS51459">
    <property type="entry name" value="FIDO"/>
    <property type="match status" value="1"/>
</dbReference>
<evidence type="ECO:0000256" key="1">
    <source>
        <dbReference type="SAM" id="MobiDB-lite"/>
    </source>
</evidence>
<evidence type="ECO:0000313" key="3">
    <source>
        <dbReference type="EMBL" id="MCH6161773.1"/>
    </source>
</evidence>
<proteinExistence type="predicted"/>
<dbReference type="EMBL" id="JAKWJU010000002">
    <property type="protein sequence ID" value="MCH6161773.1"/>
    <property type="molecule type" value="Genomic_DNA"/>
</dbReference>
<evidence type="ECO:0000313" key="4">
    <source>
        <dbReference type="Proteomes" id="UP001166784"/>
    </source>
</evidence>
<dbReference type="RefSeq" id="WP_241060400.1">
    <property type="nucleotide sequence ID" value="NZ_JAKWJU010000002.1"/>
</dbReference>
<reference evidence="3" key="2">
    <citation type="journal article" date="2023" name="Int. J. Syst. Evol. Microbiol.">
        <title>Streptomyces marispadix sp. nov., isolated from marine beach sediment of the Northern Coast of Portugal.</title>
        <authorList>
            <person name="dos Santos J.D.N."/>
            <person name="Vitorino I.R."/>
            <person name="Kallscheuer N."/>
            <person name="Srivastava A."/>
            <person name="Krautwurst S."/>
            <person name="Marz M."/>
            <person name="Jogler C."/>
            <person name="Lobo Da Cunha A."/>
            <person name="Catita J."/>
            <person name="Goncalves H."/>
            <person name="Gonzalez I."/>
            <person name="Reyes F."/>
            <person name="Lage O.M."/>
        </authorList>
    </citation>
    <scope>NUCLEOTIDE SEQUENCE</scope>
    <source>
        <strain evidence="3">M600PL45_2</strain>
    </source>
</reference>
<sequence>MSSSTADPLAPLGALPGVPEAVDSVRRSVDRIYGHRVMRRRSSEVSAEAALRGARASAALEGADWALEELRRRTDFGAEGEPRAVGAALRLTAEAGQLLDVWRQSPMRVLARLHLVAAGGNGTDEAVGRPRLAGETVTATGSEPAGTAAASGPGSGTVPERQAPDADEVAARLDALARIVVDGTEAPALVLAAVVHGELATLRPFVSYNGVVARAAERIVLVGGGLDPKSICPAEVGHAEAGRDAYERALDGYASGTPEGLAAWLVHCGKALELGARETTAVCEALQRGAA</sequence>
<feature type="domain" description="Fido" evidence="2">
    <location>
        <begin position="105"/>
        <end position="267"/>
    </location>
</feature>
<gene>
    <name evidence="3" type="ORF">MMA15_15665</name>
</gene>
<reference evidence="3" key="1">
    <citation type="submission" date="2022-03" db="EMBL/GenBank/DDBJ databases">
        <authorList>
            <person name="Santos J.D.N."/>
            <person name="Kallscheuer N."/>
            <person name="Jogler C."/>
            <person name="Lage O.M."/>
        </authorList>
    </citation>
    <scope>NUCLEOTIDE SEQUENCE</scope>
    <source>
        <strain evidence="3">M600PL45_2</strain>
    </source>
</reference>
<name>A0ABS9SZY9_9ACTN</name>
<feature type="compositionally biased region" description="Low complexity" evidence="1">
    <location>
        <begin position="138"/>
        <end position="152"/>
    </location>
</feature>
<accession>A0ABS9SZY9</accession>
<feature type="region of interest" description="Disordered" evidence="1">
    <location>
        <begin position="136"/>
        <end position="163"/>
    </location>
</feature>
<dbReference type="InterPro" id="IPR036597">
    <property type="entry name" value="Fido-like_dom_sf"/>
</dbReference>
<keyword evidence="4" id="KW-1185">Reference proteome</keyword>
<dbReference type="Gene3D" id="1.10.3290.10">
    <property type="entry name" value="Fido-like domain"/>
    <property type="match status" value="1"/>
</dbReference>
<comment type="caution">
    <text evidence="3">The sequence shown here is derived from an EMBL/GenBank/DDBJ whole genome shotgun (WGS) entry which is preliminary data.</text>
</comment>
<dbReference type="Proteomes" id="UP001166784">
    <property type="component" value="Unassembled WGS sequence"/>
</dbReference>
<evidence type="ECO:0000259" key="2">
    <source>
        <dbReference type="PROSITE" id="PS51459"/>
    </source>
</evidence>